<comment type="caution">
    <text evidence="1">The sequence shown here is derived from an EMBL/GenBank/DDBJ whole genome shotgun (WGS) entry which is preliminary data.</text>
</comment>
<proteinExistence type="predicted"/>
<dbReference type="Proteomes" id="UP000801864">
    <property type="component" value="Unassembled WGS sequence"/>
</dbReference>
<name>A0A9P4XAX9_9HYPO</name>
<gene>
    <name evidence="1" type="ORF">CFAM422_007778</name>
</gene>
<dbReference type="EMBL" id="QLNT01000013">
    <property type="protein sequence ID" value="KAF3068519.1"/>
    <property type="molecule type" value="Genomic_DNA"/>
</dbReference>
<evidence type="ECO:0000313" key="2">
    <source>
        <dbReference type="Proteomes" id="UP000801864"/>
    </source>
</evidence>
<protein>
    <submittedName>
        <fullName evidence="1">Uncharacterized protein</fullName>
    </submittedName>
</protein>
<dbReference type="AlphaFoldDB" id="A0A9P4XAX9"/>
<organism evidence="1 2">
    <name type="scientific">Trichoderma lentiforme</name>
    <dbReference type="NCBI Taxonomy" id="1567552"/>
    <lineage>
        <taxon>Eukaryota</taxon>
        <taxon>Fungi</taxon>
        <taxon>Dikarya</taxon>
        <taxon>Ascomycota</taxon>
        <taxon>Pezizomycotina</taxon>
        <taxon>Sordariomycetes</taxon>
        <taxon>Hypocreomycetidae</taxon>
        <taxon>Hypocreales</taxon>
        <taxon>Hypocreaceae</taxon>
        <taxon>Trichoderma</taxon>
    </lineage>
</organism>
<keyword evidence="2" id="KW-1185">Reference proteome</keyword>
<sequence length="65" mass="6564">MAQSKAWGTGNAQLQPCIEAWSLSVSSQSNRAALSGSLATSAALGNADGNRALEGEGEARVESAE</sequence>
<reference evidence="1 2" key="1">
    <citation type="submission" date="2018-06" db="EMBL/GenBank/DDBJ databases">
        <title>Genome analysis of cellulolytic fungus Trichoderma lentiforme CFAM-422.</title>
        <authorList>
            <person name="Steindorff A.S."/>
            <person name="Formighieri E.F."/>
            <person name="Midorikawa G.E.O."/>
            <person name="Tamietti M.S."/>
            <person name="Ramos E.Z."/>
            <person name="Silva A.S."/>
            <person name="Bon E.P.S."/>
            <person name="Mendes T.D."/>
            <person name="Damaso M.C.T."/>
            <person name="Favaro L.C.L."/>
        </authorList>
    </citation>
    <scope>NUCLEOTIDE SEQUENCE [LARGE SCALE GENOMIC DNA]</scope>
    <source>
        <strain evidence="1 2">CFAM-422</strain>
    </source>
</reference>
<accession>A0A9P4XAX9</accession>
<evidence type="ECO:0000313" key="1">
    <source>
        <dbReference type="EMBL" id="KAF3068519.1"/>
    </source>
</evidence>